<proteinExistence type="predicted"/>
<reference evidence="3" key="1">
    <citation type="submission" date="2016-06" db="EMBL/GenBank/DDBJ databases">
        <authorList>
            <person name="Butler K."/>
        </authorList>
    </citation>
    <scope>NUCLEOTIDE SEQUENCE [LARGE SCALE GENOMIC DNA]</scope>
    <source>
        <strain evidence="3">GCSL-Mp20</strain>
    </source>
</reference>
<dbReference type="AlphaFoldDB" id="A0A1B8H7Z2"/>
<dbReference type="OrthoDB" id="6458041at2"/>
<comment type="caution">
    <text evidence="2">The sequence shown here is derived from an EMBL/GenBank/DDBJ whole genome shotgun (WGS) entry which is preliminary data.</text>
</comment>
<dbReference type="SMART" id="SM00530">
    <property type="entry name" value="HTH_XRE"/>
    <property type="match status" value="1"/>
</dbReference>
<gene>
    <name evidence="2" type="ORF">AYY18_08905</name>
</gene>
<evidence type="ECO:0000313" key="2">
    <source>
        <dbReference type="EMBL" id="OBU05186.1"/>
    </source>
</evidence>
<dbReference type="CDD" id="cd00093">
    <property type="entry name" value="HTH_XRE"/>
    <property type="match status" value="1"/>
</dbReference>
<dbReference type="SUPFAM" id="SSF47413">
    <property type="entry name" value="lambda repressor-like DNA-binding domains"/>
    <property type="match status" value="1"/>
</dbReference>
<dbReference type="Gene3D" id="1.10.260.40">
    <property type="entry name" value="lambda repressor-like DNA-binding domains"/>
    <property type="match status" value="1"/>
</dbReference>
<dbReference type="EMBL" id="LZEY01000045">
    <property type="protein sequence ID" value="OBU05186.1"/>
    <property type="molecule type" value="Genomic_DNA"/>
</dbReference>
<dbReference type="PROSITE" id="PS50943">
    <property type="entry name" value="HTH_CROC1"/>
    <property type="match status" value="1"/>
</dbReference>
<evidence type="ECO:0000313" key="3">
    <source>
        <dbReference type="Proteomes" id="UP000092377"/>
    </source>
</evidence>
<dbReference type="Pfam" id="PF01381">
    <property type="entry name" value="HTH_3"/>
    <property type="match status" value="1"/>
</dbReference>
<keyword evidence="3" id="KW-1185">Reference proteome</keyword>
<organism evidence="2 3">
    <name type="scientific">Morganella psychrotolerans</name>
    <dbReference type="NCBI Taxonomy" id="368603"/>
    <lineage>
        <taxon>Bacteria</taxon>
        <taxon>Pseudomonadati</taxon>
        <taxon>Pseudomonadota</taxon>
        <taxon>Gammaproteobacteria</taxon>
        <taxon>Enterobacterales</taxon>
        <taxon>Morganellaceae</taxon>
        <taxon>Morganella</taxon>
    </lineage>
</organism>
<dbReference type="GO" id="GO:0003677">
    <property type="term" value="F:DNA binding"/>
    <property type="evidence" value="ECO:0007669"/>
    <property type="project" value="InterPro"/>
</dbReference>
<accession>A0A1B8H7Z2</accession>
<evidence type="ECO:0000259" key="1">
    <source>
        <dbReference type="PROSITE" id="PS50943"/>
    </source>
</evidence>
<protein>
    <recommendedName>
        <fullName evidence="1">HTH cro/C1-type domain-containing protein</fullName>
    </recommendedName>
</protein>
<dbReference type="InterPro" id="IPR010982">
    <property type="entry name" value="Lambda_DNA-bd_dom_sf"/>
</dbReference>
<sequence length="113" mass="12962">MSGMKKRDSGMINQSAGEVIRLLRKKKQLSGYEFGQLTGLSQQQISRYERGRNHLTLNLLIKMLIVLDVTLDDFFYQLSILCGFADTRDMLSVYDKQSIATKSTADDEEEEYL</sequence>
<name>A0A1B8H7Z2_9GAMM</name>
<feature type="domain" description="HTH cro/C1-type" evidence="1">
    <location>
        <begin position="20"/>
        <end position="74"/>
    </location>
</feature>
<dbReference type="InterPro" id="IPR001387">
    <property type="entry name" value="Cro/C1-type_HTH"/>
</dbReference>
<dbReference type="RefSeq" id="WP_067404801.1">
    <property type="nucleotide sequence ID" value="NZ_LZEY01000045.1"/>
</dbReference>
<dbReference type="Proteomes" id="UP000092377">
    <property type="component" value="Unassembled WGS sequence"/>
</dbReference>